<feature type="non-terminal residue" evidence="2">
    <location>
        <position position="330"/>
    </location>
</feature>
<proteinExistence type="predicted"/>
<organism evidence="2 3">
    <name type="scientific">Durusdinium trenchii</name>
    <dbReference type="NCBI Taxonomy" id="1381693"/>
    <lineage>
        <taxon>Eukaryota</taxon>
        <taxon>Sar</taxon>
        <taxon>Alveolata</taxon>
        <taxon>Dinophyceae</taxon>
        <taxon>Suessiales</taxon>
        <taxon>Symbiodiniaceae</taxon>
        <taxon>Durusdinium</taxon>
    </lineage>
</organism>
<evidence type="ECO:0000313" key="3">
    <source>
        <dbReference type="Proteomes" id="UP001642484"/>
    </source>
</evidence>
<keyword evidence="3" id="KW-1185">Reference proteome</keyword>
<dbReference type="EMBL" id="CAXAMN010021775">
    <property type="protein sequence ID" value="CAK9063312.1"/>
    <property type="molecule type" value="Genomic_DNA"/>
</dbReference>
<gene>
    <name evidence="2" type="ORF">CCMP2556_LOCUS31122</name>
</gene>
<evidence type="ECO:0000313" key="2">
    <source>
        <dbReference type="EMBL" id="CAK9063312.1"/>
    </source>
</evidence>
<accession>A0ABP0NHQ2</accession>
<dbReference type="Proteomes" id="UP001642484">
    <property type="component" value="Unassembled WGS sequence"/>
</dbReference>
<reference evidence="2 3" key="1">
    <citation type="submission" date="2024-02" db="EMBL/GenBank/DDBJ databases">
        <authorList>
            <person name="Chen Y."/>
            <person name="Shah S."/>
            <person name="Dougan E. K."/>
            <person name="Thang M."/>
            <person name="Chan C."/>
        </authorList>
    </citation>
    <scope>NUCLEOTIDE SEQUENCE [LARGE SCALE GENOMIC DNA]</scope>
</reference>
<evidence type="ECO:0000256" key="1">
    <source>
        <dbReference type="SAM" id="MobiDB-lite"/>
    </source>
</evidence>
<protein>
    <submittedName>
        <fullName evidence="2">Uncharacterized protein</fullName>
    </submittedName>
</protein>
<sequence length="330" mass="36351">MMAPKLTALKRMVDKPPVGVDQEHVQAAFQKLRTWTEASKAAIHGAQATPHAALDSLPFDKSDLKATVEAAAQTLSEARAATKEAKAAEPKAAGGKKRAKGAQWTWRPHPRAEDGRASAYSTPTCILSAAEWIALRAPDQPRDEEGGRWEEARTRFHGTDFRAAASVLAMNGQFISGPNGHDGVYGLFSCDNLPEAWLRVCRRRALEGAGHVVRASAMAVVLEFKALEVKRYIPGKSLGVTRAPKGGRVPGVYLQAVHFNVAAVTRFAFFLGRQIEERELYVCWNFVRCGVWAWGREGAPPAWHRSRRGNTYCPRCAPWWTNQDAQLDLV</sequence>
<comment type="caution">
    <text evidence="2">The sequence shown here is derived from an EMBL/GenBank/DDBJ whole genome shotgun (WGS) entry which is preliminary data.</text>
</comment>
<name>A0ABP0NHQ2_9DINO</name>
<feature type="region of interest" description="Disordered" evidence="1">
    <location>
        <begin position="83"/>
        <end position="118"/>
    </location>
</feature>